<keyword evidence="1" id="KW-0732">Signal</keyword>
<organism evidence="2 3">
    <name type="scientific">Sorangium cellulosum</name>
    <name type="common">Polyangium cellulosum</name>
    <dbReference type="NCBI Taxonomy" id="56"/>
    <lineage>
        <taxon>Bacteria</taxon>
        <taxon>Pseudomonadati</taxon>
        <taxon>Myxococcota</taxon>
        <taxon>Polyangia</taxon>
        <taxon>Polyangiales</taxon>
        <taxon>Polyangiaceae</taxon>
        <taxon>Sorangium</taxon>
    </lineage>
</organism>
<evidence type="ECO:0000313" key="2">
    <source>
        <dbReference type="EMBL" id="KYF50684.1"/>
    </source>
</evidence>
<proteinExistence type="predicted"/>
<dbReference type="AlphaFoldDB" id="A0A150P4P9"/>
<name>A0A150P4P9_SORCE</name>
<feature type="signal peptide" evidence="1">
    <location>
        <begin position="1"/>
        <end position="23"/>
    </location>
</feature>
<evidence type="ECO:0000313" key="3">
    <source>
        <dbReference type="Proteomes" id="UP000075420"/>
    </source>
</evidence>
<evidence type="ECO:0008006" key="4">
    <source>
        <dbReference type="Google" id="ProtNLM"/>
    </source>
</evidence>
<accession>A0A150P4P9</accession>
<reference evidence="2 3" key="1">
    <citation type="submission" date="2014-02" db="EMBL/GenBank/DDBJ databases">
        <title>The small core and large imbalanced accessory genome model reveals a collaborative survival strategy of Sorangium cellulosum strains in nature.</title>
        <authorList>
            <person name="Han K."/>
            <person name="Peng R."/>
            <person name="Blom J."/>
            <person name="Li Y.-Z."/>
        </authorList>
    </citation>
    <scope>NUCLEOTIDE SEQUENCE [LARGE SCALE GENOMIC DNA]</scope>
    <source>
        <strain evidence="2 3">So0157-25</strain>
    </source>
</reference>
<evidence type="ECO:0000256" key="1">
    <source>
        <dbReference type="SAM" id="SignalP"/>
    </source>
</evidence>
<protein>
    <recommendedName>
        <fullName evidence="4">Secreted protein</fullName>
    </recommendedName>
</protein>
<gene>
    <name evidence="2" type="ORF">BE08_02110</name>
</gene>
<comment type="caution">
    <text evidence="2">The sequence shown here is derived from an EMBL/GenBank/DDBJ whole genome shotgun (WGS) entry which is preliminary data.</text>
</comment>
<dbReference type="EMBL" id="JELY01003116">
    <property type="protein sequence ID" value="KYF50684.1"/>
    <property type="molecule type" value="Genomic_DNA"/>
</dbReference>
<feature type="chain" id="PRO_5007565629" description="Secreted protein" evidence="1">
    <location>
        <begin position="24"/>
        <end position="198"/>
    </location>
</feature>
<sequence>MLNAARIALIAALPLALPAQASADDTQAPPGPGMRRELGASSMLVFGLMPVAGFGFSSSLTLRWPNSSMLLEQRALEAFSSNDVQAGQRSRAWLGAVSVCYHRDAAFMCNIIQGGALYAPVPEGLELAGDPSRWIMTTGARGGADWCVSRRLCIRGFLELHVISARLDLQLGHLTVAQTSSVAALAGLGVTMPVELVE</sequence>
<dbReference type="Proteomes" id="UP000075420">
    <property type="component" value="Unassembled WGS sequence"/>
</dbReference>